<feature type="transmembrane region" description="Helical" evidence="5">
    <location>
        <begin position="239"/>
        <end position="259"/>
    </location>
</feature>
<dbReference type="Pfam" id="PF01988">
    <property type="entry name" value="VIT1"/>
    <property type="match status" value="2"/>
</dbReference>
<keyword evidence="2 5" id="KW-0812">Transmembrane</keyword>
<name>A0A1G2CGA2_9BACT</name>
<comment type="subcellular location">
    <subcellularLocation>
        <location evidence="1">Endomembrane system</location>
        <topology evidence="1">Multi-pass membrane protein</topology>
    </subcellularLocation>
</comment>
<sequence length="324" mass="35829">MENLNNVSYPAASEKLARDLVLNELFDLTLYKRFSKFASGDTAEMLDKLIEVEARHFKFWQDFFNLHLDMLNWARRFKLSSYVFFARVFGERGIHLLIEAIEIHGIKNYLSVWEIYKDQPLGAAVRVILNDEFMHEEEIVSKTSSRKIHPERVRNIFLGFNDGLVEIIGAVSGFFAAFQTTSAVLVAGFTVAVAGSISMAAAAFAAISSEYEIENIVAGRKRFLGEEAKETPMSSPASSAVVVGISYFLGASIPVLPVFFGAQNVWFSVAAALVIVILISYFLAFISGISVVRRITINIVIIAVAVGVTYGIGLLAKNFFGINI</sequence>
<dbReference type="SUPFAM" id="SSF47240">
    <property type="entry name" value="Ferritin-like"/>
    <property type="match status" value="1"/>
</dbReference>
<evidence type="ECO:0000256" key="5">
    <source>
        <dbReference type="SAM" id="Phobius"/>
    </source>
</evidence>
<feature type="transmembrane region" description="Helical" evidence="5">
    <location>
        <begin position="265"/>
        <end position="283"/>
    </location>
</feature>
<organism evidence="6 7">
    <name type="scientific">Candidatus Liptonbacteria bacterium RIFCSPLOWO2_01_FULL_45_15</name>
    <dbReference type="NCBI Taxonomy" id="1798649"/>
    <lineage>
        <taxon>Bacteria</taxon>
        <taxon>Candidatus Liptoniibacteriota</taxon>
    </lineage>
</organism>
<evidence type="ECO:0000313" key="7">
    <source>
        <dbReference type="Proteomes" id="UP000176287"/>
    </source>
</evidence>
<keyword evidence="4 5" id="KW-0472">Membrane</keyword>
<comment type="caution">
    <text evidence="6">The sequence shown here is derived from an EMBL/GenBank/DDBJ whole genome shotgun (WGS) entry which is preliminary data.</text>
</comment>
<evidence type="ECO:0000256" key="1">
    <source>
        <dbReference type="ARBA" id="ARBA00004127"/>
    </source>
</evidence>
<reference evidence="6 7" key="1">
    <citation type="journal article" date="2016" name="Nat. Commun.">
        <title>Thousands of microbial genomes shed light on interconnected biogeochemical processes in an aquifer system.</title>
        <authorList>
            <person name="Anantharaman K."/>
            <person name="Brown C.T."/>
            <person name="Hug L.A."/>
            <person name="Sharon I."/>
            <person name="Castelle C.J."/>
            <person name="Probst A.J."/>
            <person name="Thomas B.C."/>
            <person name="Singh A."/>
            <person name="Wilkins M.J."/>
            <person name="Karaoz U."/>
            <person name="Brodie E.L."/>
            <person name="Williams K.H."/>
            <person name="Hubbard S.S."/>
            <person name="Banfield J.F."/>
        </authorList>
    </citation>
    <scope>NUCLEOTIDE SEQUENCE [LARGE SCALE GENOMIC DNA]</scope>
</reference>
<proteinExistence type="predicted"/>
<evidence type="ECO:0000256" key="3">
    <source>
        <dbReference type="ARBA" id="ARBA00022989"/>
    </source>
</evidence>
<dbReference type="GO" id="GO:0005384">
    <property type="term" value="F:manganese ion transmembrane transporter activity"/>
    <property type="evidence" value="ECO:0007669"/>
    <property type="project" value="InterPro"/>
</dbReference>
<dbReference type="STRING" id="1798649.A3B13_01345"/>
<accession>A0A1G2CGA2</accession>
<dbReference type="GO" id="GO:0030026">
    <property type="term" value="P:intracellular manganese ion homeostasis"/>
    <property type="evidence" value="ECO:0007669"/>
    <property type="project" value="InterPro"/>
</dbReference>
<dbReference type="InterPro" id="IPR008217">
    <property type="entry name" value="Ccc1_fam"/>
</dbReference>
<feature type="transmembrane region" description="Helical" evidence="5">
    <location>
        <begin position="295"/>
        <end position="316"/>
    </location>
</feature>
<gene>
    <name evidence="6" type="ORF">A3B13_01345</name>
</gene>
<evidence type="ECO:0008006" key="8">
    <source>
        <dbReference type="Google" id="ProtNLM"/>
    </source>
</evidence>
<keyword evidence="3 5" id="KW-1133">Transmembrane helix</keyword>
<evidence type="ECO:0000256" key="2">
    <source>
        <dbReference type="ARBA" id="ARBA00022692"/>
    </source>
</evidence>
<dbReference type="PANTHER" id="PTHR31851">
    <property type="entry name" value="FE(2+)/MN(2+) TRANSPORTER PCL1"/>
    <property type="match status" value="1"/>
</dbReference>
<evidence type="ECO:0000256" key="4">
    <source>
        <dbReference type="ARBA" id="ARBA00023136"/>
    </source>
</evidence>
<feature type="transmembrane region" description="Helical" evidence="5">
    <location>
        <begin position="156"/>
        <end position="178"/>
    </location>
</feature>
<dbReference type="AlphaFoldDB" id="A0A1G2CGA2"/>
<evidence type="ECO:0000313" key="6">
    <source>
        <dbReference type="EMBL" id="OGY99680.1"/>
    </source>
</evidence>
<protein>
    <recommendedName>
        <fullName evidence="8">Rubrerythrin family protein</fullName>
    </recommendedName>
</protein>
<dbReference type="GO" id="GO:0012505">
    <property type="term" value="C:endomembrane system"/>
    <property type="evidence" value="ECO:0007669"/>
    <property type="project" value="UniProtKB-SubCell"/>
</dbReference>
<dbReference type="InterPro" id="IPR009078">
    <property type="entry name" value="Ferritin-like_SF"/>
</dbReference>
<dbReference type="Proteomes" id="UP000176287">
    <property type="component" value="Unassembled WGS sequence"/>
</dbReference>
<feature type="transmembrane region" description="Helical" evidence="5">
    <location>
        <begin position="184"/>
        <end position="207"/>
    </location>
</feature>
<dbReference type="EMBL" id="MHKZ01000034">
    <property type="protein sequence ID" value="OGY99680.1"/>
    <property type="molecule type" value="Genomic_DNA"/>
</dbReference>